<keyword evidence="3" id="KW-0813">Transport</keyword>
<evidence type="ECO:0000256" key="5">
    <source>
        <dbReference type="ARBA" id="ARBA00022692"/>
    </source>
</evidence>
<keyword evidence="6" id="KW-0406">Ion transport</keyword>
<dbReference type="GO" id="GO:0006811">
    <property type="term" value="P:monoatomic ion transport"/>
    <property type="evidence" value="ECO:0007669"/>
    <property type="project" value="UniProtKB-KW"/>
</dbReference>
<evidence type="ECO:0000256" key="10">
    <source>
        <dbReference type="SAM" id="Coils"/>
    </source>
</evidence>
<sequence>MRLAVAEQRAINAEAQVAALAKNNQASARMTNKNKQSTNAALEKRLTIAEDNAAKAMETANRLSSENDALTAEIKKANGDIKSNGALTEKINDKIFNDEFKLTGYARSGVIMNNNASATHSGPYLTPAGDTGGAVGRLGNEYNTYWDLSFEKYNNLDNGARTHYKLQLADGTRNYNNWTASDSELNTRQIFMEISNLPSFSGIFKNSSIWGGKRADAYNYDIHWLDSDIIDLAGTGGGIDNIEWSGNFHSNFSLYGRSFDDLDSNSDNDNYISTTGKKNVYVQNYMLVANNFYGPFQFMLTGMKSADNDKRINEGSTYRSHGAGTGVHTVLGYKDEKSFYGMRDGWSRTTIVYGHGLGAEVKSIGSNGDLTSAANTVRFQTFGATPLNEKWSIAPVIMAQRSSDRYVHGDDYKWATVNVRLLNEITENFGLQYEASYQYMDLDPQQFNSLNKVKGSFYKFTVAPTFKPRDFLNFFSRPEIRLFATWMDWDKELDNYSDTDAFGSNGFTAGGQWNFGVQMETFF</sequence>
<dbReference type="GO" id="GO:0009279">
    <property type="term" value="C:cell outer membrane"/>
    <property type="evidence" value="ECO:0007669"/>
    <property type="project" value="UniProtKB-SubCell"/>
</dbReference>
<dbReference type="InterPro" id="IPR050286">
    <property type="entry name" value="G_neg_Bact_CarbUptk_Porin"/>
</dbReference>
<name>A0AAN2CCL3_9ENTR</name>
<dbReference type="InterPro" id="IPR003192">
    <property type="entry name" value="Porin_LamB"/>
</dbReference>
<dbReference type="PANTHER" id="PTHR38762:SF1">
    <property type="entry name" value="CRYPTIC OUTER MEMBRANE PORIN BGLH-RELATED"/>
    <property type="match status" value="1"/>
</dbReference>
<protein>
    <submittedName>
        <fullName evidence="11">Sucrose porin</fullName>
    </submittedName>
</protein>
<dbReference type="GO" id="GO:0015774">
    <property type="term" value="P:polysaccharide transport"/>
    <property type="evidence" value="ECO:0007669"/>
    <property type="project" value="TreeGrafter"/>
</dbReference>
<gene>
    <name evidence="11" type="primary">scrY_1</name>
    <name evidence="11" type="ORF">KAM644c_11300</name>
</gene>
<keyword evidence="4" id="KW-1134">Transmembrane beta strand</keyword>
<organism evidence="11 12">
    <name type="scientific">Klebsiella quasipneumoniae subsp. quasipneumoniae</name>
    <dbReference type="NCBI Taxonomy" id="1667327"/>
    <lineage>
        <taxon>Bacteria</taxon>
        <taxon>Pseudomonadati</taxon>
        <taxon>Pseudomonadota</taxon>
        <taxon>Gammaproteobacteria</taxon>
        <taxon>Enterobacterales</taxon>
        <taxon>Enterobacteriaceae</taxon>
        <taxon>Klebsiella/Raoultella group</taxon>
        <taxon>Klebsiella</taxon>
        <taxon>Klebsiella pneumoniae complex</taxon>
    </lineage>
</organism>
<evidence type="ECO:0000256" key="6">
    <source>
        <dbReference type="ARBA" id="ARBA00023065"/>
    </source>
</evidence>
<evidence type="ECO:0000313" key="12">
    <source>
        <dbReference type="Proteomes" id="UP001058353"/>
    </source>
</evidence>
<dbReference type="AlphaFoldDB" id="A0AAN2CCL3"/>
<dbReference type="SUPFAM" id="SSF56935">
    <property type="entry name" value="Porins"/>
    <property type="match status" value="1"/>
</dbReference>
<dbReference type="PANTHER" id="PTHR38762">
    <property type="entry name" value="CRYPTIC OUTER MEMBRANE PORIN BGLH-RELATED"/>
    <property type="match status" value="1"/>
</dbReference>
<evidence type="ECO:0000256" key="9">
    <source>
        <dbReference type="ARBA" id="ARBA00023237"/>
    </source>
</evidence>
<evidence type="ECO:0000256" key="4">
    <source>
        <dbReference type="ARBA" id="ARBA00022452"/>
    </source>
</evidence>
<keyword evidence="8" id="KW-0472">Membrane</keyword>
<dbReference type="Pfam" id="PF02264">
    <property type="entry name" value="LamB"/>
    <property type="match status" value="1"/>
</dbReference>
<keyword evidence="5" id="KW-0812">Transmembrane</keyword>
<dbReference type="Proteomes" id="UP001058353">
    <property type="component" value="Chromosome"/>
</dbReference>
<evidence type="ECO:0000256" key="2">
    <source>
        <dbReference type="ARBA" id="ARBA00007055"/>
    </source>
</evidence>
<evidence type="ECO:0000256" key="3">
    <source>
        <dbReference type="ARBA" id="ARBA00022448"/>
    </source>
</evidence>
<accession>A0AAN2CCL3</accession>
<dbReference type="GO" id="GO:0015144">
    <property type="term" value="F:carbohydrate transmembrane transporter activity"/>
    <property type="evidence" value="ECO:0007669"/>
    <property type="project" value="TreeGrafter"/>
</dbReference>
<comment type="similarity">
    <text evidence="2">Belongs to the porin LamB (TC 1.B.3) family.</text>
</comment>
<proteinExistence type="inferred from homology"/>
<feature type="coiled-coil region" evidence="10">
    <location>
        <begin position="3"/>
        <end position="80"/>
    </location>
</feature>
<dbReference type="GO" id="GO:0046930">
    <property type="term" value="C:pore complex"/>
    <property type="evidence" value="ECO:0007669"/>
    <property type="project" value="UniProtKB-KW"/>
</dbReference>
<evidence type="ECO:0000313" key="11">
    <source>
        <dbReference type="EMBL" id="BDO12064.1"/>
    </source>
</evidence>
<comment type="subcellular location">
    <subcellularLocation>
        <location evidence="1">Cell outer membrane</location>
        <topology evidence="1">Multi-pass membrane protein</topology>
    </subcellularLocation>
</comment>
<evidence type="ECO:0000256" key="8">
    <source>
        <dbReference type="ARBA" id="ARBA00023136"/>
    </source>
</evidence>
<evidence type="ECO:0000256" key="7">
    <source>
        <dbReference type="ARBA" id="ARBA00023114"/>
    </source>
</evidence>
<keyword evidence="9" id="KW-0998">Cell outer membrane</keyword>
<reference evidence="11" key="1">
    <citation type="submission" date="2022-07" db="EMBL/GenBank/DDBJ databases">
        <title>Complete genome sequence of carbapenem-resistant Klebsiella spp. in Japan.</title>
        <authorList>
            <person name="Maehana S."/>
            <person name="Suzuki M."/>
            <person name="Kitasato H."/>
        </authorList>
    </citation>
    <scope>NUCLEOTIDE SEQUENCE</scope>
    <source>
        <strain evidence="11">KAM644</strain>
    </source>
</reference>
<evidence type="ECO:0000256" key="1">
    <source>
        <dbReference type="ARBA" id="ARBA00004571"/>
    </source>
</evidence>
<dbReference type="EMBL" id="AP026407">
    <property type="protein sequence ID" value="BDO12064.1"/>
    <property type="molecule type" value="Genomic_DNA"/>
</dbReference>
<keyword evidence="10" id="KW-0175">Coiled coil</keyword>
<dbReference type="GO" id="GO:0015288">
    <property type="term" value="F:porin activity"/>
    <property type="evidence" value="ECO:0007669"/>
    <property type="project" value="UniProtKB-KW"/>
</dbReference>
<keyword evidence="7" id="KW-0626">Porin</keyword>
<dbReference type="Gene3D" id="2.40.170.10">
    <property type="entry name" value="Porin, LamB type"/>
    <property type="match status" value="1"/>
</dbReference>
<dbReference type="InterPro" id="IPR036998">
    <property type="entry name" value="Porin_LamB_sf"/>
</dbReference>